<dbReference type="PROSITE" id="PS00622">
    <property type="entry name" value="HTH_LUXR_1"/>
    <property type="match status" value="1"/>
</dbReference>
<organism evidence="5 6">
    <name type="scientific">Paenibacillus beijingensis</name>
    <dbReference type="NCBI Taxonomy" id="1126833"/>
    <lineage>
        <taxon>Bacteria</taxon>
        <taxon>Bacillati</taxon>
        <taxon>Bacillota</taxon>
        <taxon>Bacilli</taxon>
        <taxon>Bacillales</taxon>
        <taxon>Paenibacillaceae</taxon>
        <taxon>Paenibacillus</taxon>
    </lineage>
</organism>
<dbReference type="KEGG" id="pbj:VN24_13275"/>
<keyword evidence="2" id="KW-0238">DNA-binding</keyword>
<evidence type="ECO:0000313" key="5">
    <source>
        <dbReference type="EMBL" id="AJY75364.1"/>
    </source>
</evidence>
<dbReference type="OrthoDB" id="182489at2"/>
<name>A0A0D5NJ19_9BACL</name>
<dbReference type="GO" id="GO:0006355">
    <property type="term" value="P:regulation of DNA-templated transcription"/>
    <property type="evidence" value="ECO:0007669"/>
    <property type="project" value="InterPro"/>
</dbReference>
<evidence type="ECO:0000256" key="3">
    <source>
        <dbReference type="ARBA" id="ARBA00023163"/>
    </source>
</evidence>
<dbReference type="Pfam" id="PF13191">
    <property type="entry name" value="AAA_16"/>
    <property type="match status" value="1"/>
</dbReference>
<reference evidence="6" key="2">
    <citation type="submission" date="2015-03" db="EMBL/GenBank/DDBJ databases">
        <title>Genome sequence of Paenibacillus beijingensis strain DSM 24997T.</title>
        <authorList>
            <person name="Kwak Y."/>
            <person name="Shin J.-H."/>
        </authorList>
    </citation>
    <scope>NUCLEOTIDE SEQUENCE [LARGE SCALE GENOMIC DNA]</scope>
    <source>
        <strain evidence="6">DSM 24997</strain>
    </source>
</reference>
<dbReference type="InterPro" id="IPR016032">
    <property type="entry name" value="Sig_transdc_resp-reg_C-effctor"/>
</dbReference>
<dbReference type="CDD" id="cd06170">
    <property type="entry name" value="LuxR_C_like"/>
    <property type="match status" value="1"/>
</dbReference>
<dbReference type="PANTHER" id="PTHR44688">
    <property type="entry name" value="DNA-BINDING TRANSCRIPTIONAL ACTIVATOR DEVR_DOSR"/>
    <property type="match status" value="1"/>
</dbReference>
<dbReference type="HOGENOM" id="CLU_395269_0_0_9"/>
<protein>
    <recommendedName>
        <fullName evidence="4">HTH luxR-type domain-containing protein</fullName>
    </recommendedName>
</protein>
<feature type="domain" description="HTH luxR-type" evidence="4">
    <location>
        <begin position="625"/>
        <end position="688"/>
    </location>
</feature>
<keyword evidence="1" id="KW-0805">Transcription regulation</keyword>
<keyword evidence="6" id="KW-1185">Reference proteome</keyword>
<dbReference type="Proteomes" id="UP000032633">
    <property type="component" value="Chromosome"/>
</dbReference>
<dbReference type="PRINTS" id="PR00038">
    <property type="entry name" value="HTHLUXR"/>
</dbReference>
<gene>
    <name evidence="5" type="ORF">VN24_13275</name>
</gene>
<dbReference type="InterPro" id="IPR041664">
    <property type="entry name" value="AAA_16"/>
</dbReference>
<dbReference type="EMBL" id="CP011058">
    <property type="protein sequence ID" value="AJY75364.1"/>
    <property type="molecule type" value="Genomic_DNA"/>
</dbReference>
<dbReference type="PROSITE" id="PS50043">
    <property type="entry name" value="HTH_LUXR_2"/>
    <property type="match status" value="1"/>
</dbReference>
<dbReference type="InterPro" id="IPR036388">
    <property type="entry name" value="WH-like_DNA-bd_sf"/>
</dbReference>
<evidence type="ECO:0000256" key="1">
    <source>
        <dbReference type="ARBA" id="ARBA00023015"/>
    </source>
</evidence>
<dbReference type="Gene3D" id="3.40.50.300">
    <property type="entry name" value="P-loop containing nucleotide triphosphate hydrolases"/>
    <property type="match status" value="1"/>
</dbReference>
<dbReference type="PATRIC" id="fig|1126833.4.peg.2896"/>
<dbReference type="SUPFAM" id="SSF46894">
    <property type="entry name" value="C-terminal effector domain of the bipartite response regulators"/>
    <property type="match status" value="1"/>
</dbReference>
<dbReference type="InterPro" id="IPR000792">
    <property type="entry name" value="Tscrpt_reg_LuxR_C"/>
</dbReference>
<dbReference type="InterPro" id="IPR027417">
    <property type="entry name" value="P-loop_NTPase"/>
</dbReference>
<keyword evidence="3" id="KW-0804">Transcription</keyword>
<sequence length="688" mass="79002">MIEERFEELESTWLVGRRREVLDFMQLLRDSSRRKKIVNVYGTAGIGKSSLLDEFQRQSRAAGAFALSVDSEGFVKTPRSLCENILTLLPSRSGEALDPSDIPMACLQELNHLSSERPVVLIIDVYEQMESMDQWLRDYFLKSLDKNVLTVIAGRYPLGETWYLSPVWRPLIVRMPLSELDYAAVARFAENTYITDEETVQRIWRYSKGHPLTLSLLAFLFSQPDYKDKAEHPGGDDSLPFLISQWLREVPGEHLRPFVEAACVLRHFNQESLSFVMERDITASEFYQLIRFSFIRKVDRGWTVHSLMRDAVNRELLSRTPQLYEKIRVRALQFYYGRLTDKGKRTTDPREAVELMYYIGDSLIRAFMNWFELTSRHYETAGVRNREELEAYAARKIANAKDTRIELYDPHTNGHFNFILSAQETCYTVRKLDFGALFSLGYDVVRVMRDAAGDIIGFAVIIPINRVTLPYLKLAPRSSAYFSHLSPQMNERLSVPPHTRAGWFIETIDTADFADASQQTAIGHLLHSLIFTGELIVESPAPILYFIEAHKSLGFEAAPGGRHCNYDGVTPTDTFVLDLQNEQAVSYIERMLALTGQRQLVEQEQEWAPQPQTAPVSPEEKPYDRIMERMDITPREKEVAKLLERGHTNGEIAATLYISEVTVKKHIKSMFTKLDAANRTQLLKKLLD</sequence>
<dbReference type="GO" id="GO:0003677">
    <property type="term" value="F:DNA binding"/>
    <property type="evidence" value="ECO:0007669"/>
    <property type="project" value="UniProtKB-KW"/>
</dbReference>
<dbReference type="Pfam" id="PF00196">
    <property type="entry name" value="GerE"/>
    <property type="match status" value="1"/>
</dbReference>
<dbReference type="PANTHER" id="PTHR44688:SF16">
    <property type="entry name" value="DNA-BINDING TRANSCRIPTIONAL ACTIVATOR DEVR_DOSR"/>
    <property type="match status" value="1"/>
</dbReference>
<proteinExistence type="predicted"/>
<evidence type="ECO:0000259" key="4">
    <source>
        <dbReference type="PROSITE" id="PS50043"/>
    </source>
</evidence>
<dbReference type="AlphaFoldDB" id="A0A0D5NJ19"/>
<dbReference type="RefSeq" id="WP_045670793.1">
    <property type="nucleotide sequence ID" value="NZ_CP011058.1"/>
</dbReference>
<dbReference type="PRINTS" id="PR00364">
    <property type="entry name" value="DISEASERSIST"/>
</dbReference>
<evidence type="ECO:0000313" key="6">
    <source>
        <dbReference type="Proteomes" id="UP000032633"/>
    </source>
</evidence>
<dbReference type="Gene3D" id="1.10.10.10">
    <property type="entry name" value="Winged helix-like DNA-binding domain superfamily/Winged helix DNA-binding domain"/>
    <property type="match status" value="1"/>
</dbReference>
<reference evidence="5 6" key="1">
    <citation type="journal article" date="2015" name="J. Biotechnol.">
        <title>Complete genome sequence of Paenibacillus beijingensis 7188(T) (=DSM 24997(T)), a novel rhizobacterium from jujube garden soil.</title>
        <authorList>
            <person name="Kwak Y."/>
            <person name="Shin J.H."/>
        </authorList>
    </citation>
    <scope>NUCLEOTIDE SEQUENCE [LARGE SCALE GENOMIC DNA]</scope>
    <source>
        <strain evidence="5 6">DSM 24997</strain>
    </source>
</reference>
<accession>A0A0D5NJ19</accession>
<dbReference type="SMART" id="SM00421">
    <property type="entry name" value="HTH_LUXR"/>
    <property type="match status" value="1"/>
</dbReference>
<evidence type="ECO:0000256" key="2">
    <source>
        <dbReference type="ARBA" id="ARBA00023125"/>
    </source>
</evidence>
<dbReference type="SUPFAM" id="SSF52540">
    <property type="entry name" value="P-loop containing nucleoside triphosphate hydrolases"/>
    <property type="match status" value="1"/>
</dbReference>
<dbReference type="STRING" id="1126833.VN24_13275"/>